<evidence type="ECO:0008006" key="6">
    <source>
        <dbReference type="Google" id="ProtNLM"/>
    </source>
</evidence>
<dbReference type="Pfam" id="PF06452">
    <property type="entry name" value="CBM9_1"/>
    <property type="match status" value="1"/>
</dbReference>
<dbReference type="AlphaFoldDB" id="A0A917H3G3"/>
<evidence type="ECO:0000259" key="2">
    <source>
        <dbReference type="Pfam" id="PF06452"/>
    </source>
</evidence>
<name>A0A917H3G3_9BACL</name>
<dbReference type="RefSeq" id="WP_188888833.1">
    <property type="nucleotide sequence ID" value="NZ_BMHY01000003.1"/>
</dbReference>
<dbReference type="CDD" id="cd09621">
    <property type="entry name" value="CBM9_like_5"/>
    <property type="match status" value="1"/>
</dbReference>
<feature type="domain" description="Carbohydrate-binding" evidence="2">
    <location>
        <begin position="473"/>
        <end position="663"/>
    </location>
</feature>
<dbReference type="InterPro" id="IPR029058">
    <property type="entry name" value="AB_hydrolase_fold"/>
</dbReference>
<dbReference type="GO" id="GO:0030246">
    <property type="term" value="F:carbohydrate binding"/>
    <property type="evidence" value="ECO:0007669"/>
    <property type="project" value="InterPro"/>
</dbReference>
<feature type="domain" description="BD-FAE-like" evidence="3">
    <location>
        <begin position="70"/>
        <end position="209"/>
    </location>
</feature>
<dbReference type="EMBL" id="BMHY01000003">
    <property type="protein sequence ID" value="GGG65785.1"/>
    <property type="molecule type" value="Genomic_DNA"/>
</dbReference>
<gene>
    <name evidence="4" type="ORF">GCM10010918_20180</name>
</gene>
<protein>
    <recommendedName>
        <fullName evidence="6">Alpha/beta hydrolase</fullName>
    </recommendedName>
</protein>
<accession>A0A917H3G3</accession>
<dbReference type="GO" id="GO:0004553">
    <property type="term" value="F:hydrolase activity, hydrolyzing O-glycosyl compounds"/>
    <property type="evidence" value="ECO:0007669"/>
    <property type="project" value="InterPro"/>
</dbReference>
<keyword evidence="1" id="KW-0378">Hydrolase</keyword>
<comment type="caution">
    <text evidence="4">The sequence shown here is derived from an EMBL/GenBank/DDBJ whole genome shotgun (WGS) entry which is preliminary data.</text>
</comment>
<proteinExistence type="predicted"/>
<evidence type="ECO:0000313" key="5">
    <source>
        <dbReference type="Proteomes" id="UP000600247"/>
    </source>
</evidence>
<dbReference type="InterPro" id="IPR049492">
    <property type="entry name" value="BD-FAE-like_dom"/>
</dbReference>
<evidence type="ECO:0000259" key="3">
    <source>
        <dbReference type="Pfam" id="PF20434"/>
    </source>
</evidence>
<reference evidence="4 5" key="1">
    <citation type="journal article" date="2014" name="Int. J. Syst. Evol. Microbiol.">
        <title>Complete genome sequence of Corynebacterium casei LMG S-19264T (=DSM 44701T), isolated from a smear-ripened cheese.</title>
        <authorList>
            <consortium name="US DOE Joint Genome Institute (JGI-PGF)"/>
            <person name="Walter F."/>
            <person name="Albersmeier A."/>
            <person name="Kalinowski J."/>
            <person name="Ruckert C."/>
        </authorList>
    </citation>
    <scope>NUCLEOTIDE SEQUENCE [LARGE SCALE GENOMIC DNA]</scope>
    <source>
        <strain evidence="4 5">CGMCC 1.15286</strain>
    </source>
</reference>
<evidence type="ECO:0000256" key="1">
    <source>
        <dbReference type="ARBA" id="ARBA00022801"/>
    </source>
</evidence>
<dbReference type="InterPro" id="IPR010502">
    <property type="entry name" value="Carb-bd_dom_fam9"/>
</dbReference>
<dbReference type="InterPro" id="IPR050300">
    <property type="entry name" value="GDXG_lipolytic_enzyme"/>
</dbReference>
<keyword evidence="5" id="KW-1185">Reference proteome</keyword>
<sequence>MGRKKLIIVLFASLAIVIVLLLRFADFQNLGPTKKEASWLLEPKFEVKLHKELVYANKLNYQGKEEALALDLYEPVQKGNSARPLIVFIHGGGFNSGDKRDAKAIATEWASRGYVVASINYRLRANLQSDSDGTIADALADVDDAFNWLSQNQATYRFDTRTTAIGGDSAGGLLAVDYANQHGTTPQDAAQLFAVIDLYGPASITSIHERFPATILIHGTADTTVPYNQSLLLSDRLSKAGIYQQMITLEGGGHNYQDSKYWDQVVQSTVSFLHNAITATNLLPQQIEVQAFAGDAAKISFVKQGQQPHVKLKLKTTLPDGWKLVNSETADEVQIQIPANVKAGHYPILLRTEAASAPLAAYVHVREPLSFTRTPFFDQVSGQVHTRIDIVNLSPRSLLGKWSLRSLESKEEHKNSYSLDAIQPNQKISTTLPFYSDEPEEVIVKDRAGAVLQETSLLTYTYVAEKQKQPLTIDGSLEEWDLSHAYPLNRQSQLRIQDYSSPENFGGQGWISWDKDNVYLALQIKDEHHVQRETPFNIYLGDSLQFSFRVANESGGFQGAHEFGAALHENGSTMTFRWLSPPSFKLGEIDDLKAGISHKDGTTTYELALPWEEIGVTEPLEGQQLKFSLLVNNNDGQGRMGWVEYNSGIGYKDPEAFGDLFLISSR</sequence>
<dbReference type="SUPFAM" id="SSF53474">
    <property type="entry name" value="alpha/beta-Hydrolases"/>
    <property type="match status" value="1"/>
</dbReference>
<dbReference type="SUPFAM" id="SSF49344">
    <property type="entry name" value="CBD9-like"/>
    <property type="match status" value="1"/>
</dbReference>
<evidence type="ECO:0000313" key="4">
    <source>
        <dbReference type="EMBL" id="GGG65785.1"/>
    </source>
</evidence>
<dbReference type="Proteomes" id="UP000600247">
    <property type="component" value="Unassembled WGS sequence"/>
</dbReference>
<dbReference type="Gene3D" id="3.40.50.1820">
    <property type="entry name" value="alpha/beta hydrolase"/>
    <property type="match status" value="1"/>
</dbReference>
<organism evidence="4 5">
    <name type="scientific">Paenibacillus radicis</name>
    <name type="common">ex Gao et al. 2016</name>
    <dbReference type="NCBI Taxonomy" id="1737354"/>
    <lineage>
        <taxon>Bacteria</taxon>
        <taxon>Bacillati</taxon>
        <taxon>Bacillota</taxon>
        <taxon>Bacilli</taxon>
        <taxon>Bacillales</taxon>
        <taxon>Paenibacillaceae</taxon>
        <taxon>Paenibacillus</taxon>
    </lineage>
</organism>
<dbReference type="PANTHER" id="PTHR48081">
    <property type="entry name" value="AB HYDROLASE SUPERFAMILY PROTEIN C4A8.06C"/>
    <property type="match status" value="1"/>
</dbReference>
<dbReference type="Pfam" id="PF20434">
    <property type="entry name" value="BD-FAE"/>
    <property type="match status" value="1"/>
</dbReference>
<dbReference type="GO" id="GO:0016052">
    <property type="term" value="P:carbohydrate catabolic process"/>
    <property type="evidence" value="ECO:0007669"/>
    <property type="project" value="InterPro"/>
</dbReference>
<dbReference type="Gene3D" id="2.60.40.1190">
    <property type="match status" value="1"/>
</dbReference>